<sequence length="74" mass="8569">MVTFLGCLWPNQTPFIVTFFNWWRESAVFQGLDDFRLWLPKVGPPIVLFVEQNTAPGFIDSRGLVFLGWMMLAC</sequence>
<organism evidence="1 2">
    <name type="scientific">Arthrobacter livingstonensis</name>
    <dbReference type="NCBI Taxonomy" id="670078"/>
    <lineage>
        <taxon>Bacteria</taxon>
        <taxon>Bacillati</taxon>
        <taxon>Actinomycetota</taxon>
        <taxon>Actinomycetes</taxon>
        <taxon>Micrococcales</taxon>
        <taxon>Micrococcaceae</taxon>
        <taxon>Arthrobacter</taxon>
    </lineage>
</organism>
<dbReference type="Proteomes" id="UP000247832">
    <property type="component" value="Unassembled WGS sequence"/>
</dbReference>
<comment type="caution">
    <text evidence="1">The sequence shown here is derived from an EMBL/GenBank/DDBJ whole genome shotgun (WGS) entry which is preliminary data.</text>
</comment>
<accession>A0A2V5L3X5</accession>
<name>A0A2V5L3X5_9MICC</name>
<proteinExistence type="predicted"/>
<evidence type="ECO:0000313" key="1">
    <source>
        <dbReference type="EMBL" id="PYI64824.1"/>
    </source>
</evidence>
<evidence type="ECO:0000313" key="2">
    <source>
        <dbReference type="Proteomes" id="UP000247832"/>
    </source>
</evidence>
<reference evidence="1 2" key="1">
    <citation type="submission" date="2018-05" db="EMBL/GenBank/DDBJ databases">
        <title>Genetic diversity of glacier-inhabiting Cryobacterium bacteria in China and description of Cryobacterium mengkeensis sp. nov. and Arthrobacter glacialis sp. nov.</title>
        <authorList>
            <person name="Liu Q."/>
            <person name="Xin Y.-H."/>
        </authorList>
    </citation>
    <scope>NUCLEOTIDE SEQUENCE [LARGE SCALE GENOMIC DNA]</scope>
    <source>
        <strain evidence="1 2">LI2</strain>
    </source>
</reference>
<dbReference type="AlphaFoldDB" id="A0A2V5L3X5"/>
<keyword evidence="2" id="KW-1185">Reference proteome</keyword>
<gene>
    <name evidence="1" type="ORF">CVV68_20590</name>
</gene>
<protein>
    <submittedName>
        <fullName evidence="1">Uncharacterized protein</fullName>
    </submittedName>
</protein>
<dbReference type="EMBL" id="QJVD01000037">
    <property type="protein sequence ID" value="PYI64824.1"/>
    <property type="molecule type" value="Genomic_DNA"/>
</dbReference>